<dbReference type="Proteomes" id="UP000887116">
    <property type="component" value="Unassembled WGS sequence"/>
</dbReference>
<keyword evidence="2" id="KW-1185">Reference proteome</keyword>
<dbReference type="EMBL" id="BMAO01004970">
    <property type="protein sequence ID" value="GFQ98181.1"/>
    <property type="molecule type" value="Genomic_DNA"/>
</dbReference>
<gene>
    <name evidence="1" type="primary">AVEN_200665_1</name>
    <name evidence="1" type="ORF">TNCT_398661</name>
</gene>
<accession>A0A8X6L7C4</accession>
<organism evidence="1 2">
    <name type="scientific">Trichonephila clavata</name>
    <name type="common">Joro spider</name>
    <name type="synonym">Nephila clavata</name>
    <dbReference type="NCBI Taxonomy" id="2740835"/>
    <lineage>
        <taxon>Eukaryota</taxon>
        <taxon>Metazoa</taxon>
        <taxon>Ecdysozoa</taxon>
        <taxon>Arthropoda</taxon>
        <taxon>Chelicerata</taxon>
        <taxon>Arachnida</taxon>
        <taxon>Araneae</taxon>
        <taxon>Araneomorphae</taxon>
        <taxon>Entelegynae</taxon>
        <taxon>Araneoidea</taxon>
        <taxon>Nephilidae</taxon>
        <taxon>Trichonephila</taxon>
    </lineage>
</organism>
<protein>
    <submittedName>
        <fullName evidence="1">Uncharacterized protein</fullName>
    </submittedName>
</protein>
<reference evidence="1" key="1">
    <citation type="submission" date="2020-07" db="EMBL/GenBank/DDBJ databases">
        <title>Multicomponent nature underlies the extraordinary mechanical properties of spider dragline silk.</title>
        <authorList>
            <person name="Kono N."/>
            <person name="Nakamura H."/>
            <person name="Mori M."/>
            <person name="Yoshida Y."/>
            <person name="Ohtoshi R."/>
            <person name="Malay A.D."/>
            <person name="Moran D.A.P."/>
            <person name="Tomita M."/>
            <person name="Numata K."/>
            <person name="Arakawa K."/>
        </authorList>
    </citation>
    <scope>NUCLEOTIDE SEQUENCE</scope>
</reference>
<comment type="caution">
    <text evidence="1">The sequence shown here is derived from an EMBL/GenBank/DDBJ whole genome shotgun (WGS) entry which is preliminary data.</text>
</comment>
<sequence>MCNETIIYLCSVAATAIHRRPRVSDSLLLSDLAQLCTGMGIASQTVKACAQYFYSKSSHRLMYVCLPRVLFYPLQYRIHLC</sequence>
<proteinExistence type="predicted"/>
<evidence type="ECO:0000313" key="2">
    <source>
        <dbReference type="Proteomes" id="UP000887116"/>
    </source>
</evidence>
<dbReference type="AlphaFoldDB" id="A0A8X6L7C4"/>
<name>A0A8X6L7C4_TRICU</name>
<evidence type="ECO:0000313" key="1">
    <source>
        <dbReference type="EMBL" id="GFQ98181.1"/>
    </source>
</evidence>